<dbReference type="EMBL" id="LUGH01000021">
    <property type="protein sequence ID" value="OBZ91125.1"/>
    <property type="molecule type" value="Genomic_DNA"/>
</dbReference>
<evidence type="ECO:0000313" key="6">
    <source>
        <dbReference type="EMBL" id="OBZ91125.1"/>
    </source>
</evidence>
<dbReference type="Pfam" id="PF00722">
    <property type="entry name" value="Glyco_hydro_16"/>
    <property type="match status" value="1"/>
</dbReference>
<dbReference type="STRING" id="101091.A0A1C7NRT7"/>
<evidence type="ECO:0000256" key="3">
    <source>
        <dbReference type="ARBA" id="ARBA00023295"/>
    </source>
</evidence>
<evidence type="ECO:0000259" key="5">
    <source>
        <dbReference type="PROSITE" id="PS51762"/>
    </source>
</evidence>
<dbReference type="InParanoid" id="A0A1C7NRT7"/>
<dbReference type="GO" id="GO:0009277">
    <property type="term" value="C:fungal-type cell wall"/>
    <property type="evidence" value="ECO:0007669"/>
    <property type="project" value="TreeGrafter"/>
</dbReference>
<keyword evidence="1 4" id="KW-0732">Signal</keyword>
<feature type="signal peptide" evidence="4">
    <location>
        <begin position="1"/>
        <end position="21"/>
    </location>
</feature>
<dbReference type="SUPFAM" id="SSF49899">
    <property type="entry name" value="Concanavalin A-like lectins/glucanases"/>
    <property type="match status" value="1"/>
</dbReference>
<dbReference type="PANTHER" id="PTHR10963">
    <property type="entry name" value="GLYCOSYL HYDROLASE-RELATED"/>
    <property type="match status" value="1"/>
</dbReference>
<organism evidence="7 8">
    <name type="scientific">Choanephora cucurbitarum</name>
    <dbReference type="NCBI Taxonomy" id="101091"/>
    <lineage>
        <taxon>Eukaryota</taxon>
        <taxon>Fungi</taxon>
        <taxon>Fungi incertae sedis</taxon>
        <taxon>Mucoromycota</taxon>
        <taxon>Mucoromycotina</taxon>
        <taxon>Mucoromycetes</taxon>
        <taxon>Mucorales</taxon>
        <taxon>Mucorineae</taxon>
        <taxon>Choanephoraceae</taxon>
        <taxon>Choanephoroideae</taxon>
        <taxon>Choanephora</taxon>
    </lineage>
</organism>
<evidence type="ECO:0000256" key="1">
    <source>
        <dbReference type="ARBA" id="ARBA00022729"/>
    </source>
</evidence>
<reference evidence="7 8" key="1">
    <citation type="submission" date="2016-03" db="EMBL/GenBank/DDBJ databases">
        <title>Choanephora cucurbitarum.</title>
        <authorList>
            <person name="Min B."/>
            <person name="Park H."/>
            <person name="Park J.-H."/>
            <person name="Shin H.-D."/>
            <person name="Choi I.-G."/>
        </authorList>
    </citation>
    <scope>NUCLEOTIDE SEQUENCE [LARGE SCALE GENOMIC DNA]</scope>
    <source>
        <strain evidence="7 8">KUS-F28377</strain>
    </source>
</reference>
<dbReference type="GO" id="GO:0031505">
    <property type="term" value="P:fungal-type cell wall organization"/>
    <property type="evidence" value="ECO:0007669"/>
    <property type="project" value="TreeGrafter"/>
</dbReference>
<keyword evidence="3 7" id="KW-0326">Glycosidase</keyword>
<feature type="chain" id="PRO_5009094599" evidence="4">
    <location>
        <begin position="22"/>
        <end position="260"/>
    </location>
</feature>
<name>A0A1C7NRT7_9FUNG</name>
<dbReference type="PANTHER" id="PTHR10963:SF22">
    <property type="entry name" value="GLYCOSIDASE CRH2-RELATED"/>
    <property type="match status" value="1"/>
</dbReference>
<dbReference type="AlphaFoldDB" id="A0A1C7NRT7"/>
<dbReference type="OrthoDB" id="4781at2759"/>
<accession>A0A1C7NRT7</accession>
<evidence type="ECO:0000256" key="2">
    <source>
        <dbReference type="ARBA" id="ARBA00022801"/>
    </source>
</evidence>
<feature type="domain" description="GH16" evidence="5">
    <location>
        <begin position="17"/>
        <end position="250"/>
    </location>
</feature>
<dbReference type="Proteomes" id="UP000093000">
    <property type="component" value="Unassembled WGS sequence"/>
</dbReference>
<proteinExistence type="predicted"/>
<gene>
    <name evidence="7" type="primary">crf1_3</name>
    <name evidence="6" type="synonym">crf1_1</name>
    <name evidence="6" type="ORF">A0J61_00809</name>
    <name evidence="7" type="ORF">A0J61_00810</name>
</gene>
<dbReference type="GO" id="GO:0005975">
    <property type="term" value="P:carbohydrate metabolic process"/>
    <property type="evidence" value="ECO:0007669"/>
    <property type="project" value="InterPro"/>
</dbReference>
<evidence type="ECO:0000313" key="7">
    <source>
        <dbReference type="EMBL" id="OBZ91136.1"/>
    </source>
</evidence>
<dbReference type="InterPro" id="IPR050546">
    <property type="entry name" value="Glycosyl_Hydrlase_16"/>
</dbReference>
<keyword evidence="8" id="KW-1185">Reference proteome</keyword>
<dbReference type="InterPro" id="IPR013320">
    <property type="entry name" value="ConA-like_dom_sf"/>
</dbReference>
<keyword evidence="2" id="KW-0378">Hydrolase</keyword>
<sequence length="260" mass="27854">MFIYSTSWLLIFSTVGYIVSCAPSPRSTACQSSHTDFSQGLGGAWSEEHGSHQGWEITGEGLVMTLTKPPGVVTKIDPNTNLPFNDQLASISPTFISSTMVRYGKITYVMKTADTPGAVTAAILKSPEGDEIDFEMLSGGGDNVQTNYFYGPVPVYNVNKQANSLGSASASFHSYTIDWSPSAIRFYIDGNLIRDSPNPNNCDGSNGACNFPTHASYVKFGLWDASNPSGTAQWAMGPINWNSSPSISAIIKSVTIECSS</sequence>
<dbReference type="GO" id="GO:0004553">
    <property type="term" value="F:hydrolase activity, hydrolyzing O-glycosyl compounds"/>
    <property type="evidence" value="ECO:0007669"/>
    <property type="project" value="InterPro"/>
</dbReference>
<evidence type="ECO:0000256" key="4">
    <source>
        <dbReference type="SAM" id="SignalP"/>
    </source>
</evidence>
<dbReference type="Gene3D" id="2.60.120.200">
    <property type="match status" value="1"/>
</dbReference>
<comment type="caution">
    <text evidence="7">The sequence shown here is derived from an EMBL/GenBank/DDBJ whole genome shotgun (WGS) entry which is preliminary data.</text>
</comment>
<dbReference type="InterPro" id="IPR000757">
    <property type="entry name" value="Beta-glucanase-like"/>
</dbReference>
<dbReference type="PROSITE" id="PS51762">
    <property type="entry name" value="GH16_2"/>
    <property type="match status" value="1"/>
</dbReference>
<evidence type="ECO:0000313" key="8">
    <source>
        <dbReference type="Proteomes" id="UP000093000"/>
    </source>
</evidence>
<protein>
    <submittedName>
        <fullName evidence="7">Putative glycosidase crf2</fullName>
    </submittedName>
</protein>
<dbReference type="GO" id="GO:0016757">
    <property type="term" value="F:glycosyltransferase activity"/>
    <property type="evidence" value="ECO:0007669"/>
    <property type="project" value="TreeGrafter"/>
</dbReference>
<dbReference type="EMBL" id="LUGH01000021">
    <property type="protein sequence ID" value="OBZ91136.1"/>
    <property type="molecule type" value="Genomic_DNA"/>
</dbReference>